<name>A0A9I9E222_CUCME</name>
<protein>
    <submittedName>
        <fullName evidence="1">Uncharacterized protein</fullName>
    </submittedName>
</protein>
<organism evidence="1">
    <name type="scientific">Cucumis melo</name>
    <name type="common">Muskmelon</name>
    <dbReference type="NCBI Taxonomy" id="3656"/>
    <lineage>
        <taxon>Eukaryota</taxon>
        <taxon>Viridiplantae</taxon>
        <taxon>Streptophyta</taxon>
        <taxon>Embryophyta</taxon>
        <taxon>Tracheophyta</taxon>
        <taxon>Spermatophyta</taxon>
        <taxon>Magnoliopsida</taxon>
        <taxon>eudicotyledons</taxon>
        <taxon>Gunneridae</taxon>
        <taxon>Pentapetalae</taxon>
        <taxon>rosids</taxon>
        <taxon>fabids</taxon>
        <taxon>Cucurbitales</taxon>
        <taxon>Cucurbitaceae</taxon>
        <taxon>Benincaseae</taxon>
        <taxon>Cucumis</taxon>
    </lineage>
</organism>
<dbReference type="EnsemblPlants" id="MELO3C027338.2.1">
    <property type="protein sequence ID" value="MELO3C027338.2.1"/>
    <property type="gene ID" value="MELO3C027338.2"/>
</dbReference>
<dbReference type="AlphaFoldDB" id="A0A9I9E222"/>
<reference evidence="1" key="1">
    <citation type="submission" date="2023-03" db="UniProtKB">
        <authorList>
            <consortium name="EnsemblPlants"/>
        </authorList>
    </citation>
    <scope>IDENTIFICATION</scope>
</reference>
<accession>A0A9I9E222</accession>
<evidence type="ECO:0000313" key="1">
    <source>
        <dbReference type="EnsemblPlants" id="MELO3C027338.2.1"/>
    </source>
</evidence>
<sequence length="55" mass="6188">TRRPNQQAGNRQKPIKSITYKGLTSTSEIQRREGSKGIHLLTIARREATLKKGRG</sequence>
<dbReference type="Gramene" id="MELO3C027338.2.1">
    <property type="protein sequence ID" value="MELO3C027338.2.1"/>
    <property type="gene ID" value="MELO3C027338.2"/>
</dbReference>
<proteinExistence type="predicted"/>